<dbReference type="InterPro" id="IPR005467">
    <property type="entry name" value="His_kinase_dom"/>
</dbReference>
<evidence type="ECO:0000256" key="3">
    <source>
        <dbReference type="ARBA" id="ARBA00012438"/>
    </source>
</evidence>
<comment type="catalytic activity">
    <reaction evidence="1">
        <text>ATP + protein L-histidine = ADP + protein N-phospho-L-histidine.</text>
        <dbReference type="EC" id="2.7.13.3"/>
    </reaction>
</comment>
<keyword evidence="7" id="KW-0902">Two-component regulatory system</keyword>
<evidence type="ECO:0000313" key="11">
    <source>
        <dbReference type="EMBL" id="KIE46105.1"/>
    </source>
</evidence>
<dbReference type="AlphaFoldDB" id="A0A0C1UFD0"/>
<dbReference type="InterPro" id="IPR036890">
    <property type="entry name" value="HATPase_C_sf"/>
</dbReference>
<dbReference type="InterPro" id="IPR036097">
    <property type="entry name" value="HisK_dim/P_sf"/>
</dbReference>
<keyword evidence="8 9" id="KW-0472">Membrane</keyword>
<evidence type="ECO:0000256" key="4">
    <source>
        <dbReference type="ARBA" id="ARBA00022553"/>
    </source>
</evidence>
<dbReference type="SUPFAM" id="SSF47384">
    <property type="entry name" value="Homodimeric domain of signal transducing histidine kinase"/>
    <property type="match status" value="1"/>
</dbReference>
<keyword evidence="4" id="KW-0597">Phosphoprotein</keyword>
<evidence type="ECO:0000256" key="9">
    <source>
        <dbReference type="SAM" id="Phobius"/>
    </source>
</evidence>
<dbReference type="CDD" id="cd00082">
    <property type="entry name" value="HisKA"/>
    <property type="match status" value="1"/>
</dbReference>
<reference evidence="11 12" key="1">
    <citation type="journal article" date="2015" name="Infect. Genet. Evol.">
        <title>Genomic sequences of six botulinum neurotoxin-producing strains representing three clostridial species illustrate the mobility and diversity of botulinum neurotoxin genes.</title>
        <authorList>
            <person name="Smith T.J."/>
            <person name="Hill K.K."/>
            <person name="Xie G."/>
            <person name="Foley B.T."/>
            <person name="Williamson C.H."/>
            <person name="Foster J.T."/>
            <person name="Johnson S.L."/>
            <person name="Chertkov O."/>
            <person name="Teshima H."/>
            <person name="Gibbons H.S."/>
            <person name="Johnsky L.A."/>
            <person name="Karavis M.A."/>
            <person name="Smith L.A."/>
        </authorList>
    </citation>
    <scope>NUCLEOTIDE SEQUENCE [LARGE SCALE GENOMIC DNA]</scope>
    <source>
        <strain evidence="11 12">CDC 2741</strain>
    </source>
</reference>
<feature type="transmembrane region" description="Helical" evidence="9">
    <location>
        <begin position="12"/>
        <end position="37"/>
    </location>
</feature>
<evidence type="ECO:0000256" key="2">
    <source>
        <dbReference type="ARBA" id="ARBA00004370"/>
    </source>
</evidence>
<evidence type="ECO:0000256" key="6">
    <source>
        <dbReference type="ARBA" id="ARBA00022777"/>
    </source>
</evidence>
<dbReference type="OrthoDB" id="9813151at2"/>
<dbReference type="PRINTS" id="PR00344">
    <property type="entry name" value="BCTRLSENSOR"/>
</dbReference>
<dbReference type="GO" id="GO:0004721">
    <property type="term" value="F:phosphoprotein phosphatase activity"/>
    <property type="evidence" value="ECO:0007669"/>
    <property type="project" value="TreeGrafter"/>
</dbReference>
<dbReference type="SUPFAM" id="SSF55874">
    <property type="entry name" value="ATPase domain of HSP90 chaperone/DNA topoisomerase II/histidine kinase"/>
    <property type="match status" value="1"/>
</dbReference>
<keyword evidence="9" id="KW-1133">Transmembrane helix</keyword>
<dbReference type="FunFam" id="1.10.287.130:FF:000001">
    <property type="entry name" value="Two-component sensor histidine kinase"/>
    <property type="match status" value="1"/>
</dbReference>
<dbReference type="SMART" id="SM00388">
    <property type="entry name" value="HisKA"/>
    <property type="match status" value="1"/>
</dbReference>
<dbReference type="PROSITE" id="PS50109">
    <property type="entry name" value="HIS_KIN"/>
    <property type="match status" value="1"/>
</dbReference>
<dbReference type="FunFam" id="3.30.565.10:FF:000006">
    <property type="entry name" value="Sensor histidine kinase WalK"/>
    <property type="match status" value="1"/>
</dbReference>
<accession>A0A0C1UFD0</accession>
<evidence type="ECO:0000313" key="12">
    <source>
        <dbReference type="Proteomes" id="UP000031366"/>
    </source>
</evidence>
<dbReference type="Gene3D" id="3.30.565.10">
    <property type="entry name" value="Histidine kinase-like ATPase, C-terminal domain"/>
    <property type="match status" value="1"/>
</dbReference>
<dbReference type="InterPro" id="IPR003661">
    <property type="entry name" value="HisK_dim/P_dom"/>
</dbReference>
<dbReference type="GO" id="GO:0016036">
    <property type="term" value="P:cellular response to phosphate starvation"/>
    <property type="evidence" value="ECO:0007669"/>
    <property type="project" value="TreeGrafter"/>
</dbReference>
<protein>
    <recommendedName>
        <fullName evidence="3">histidine kinase</fullName>
        <ecNumber evidence="3">2.7.13.3</ecNumber>
    </recommendedName>
</protein>
<dbReference type="Gene3D" id="1.10.287.130">
    <property type="match status" value="1"/>
</dbReference>
<dbReference type="CDD" id="cd00075">
    <property type="entry name" value="HATPase"/>
    <property type="match status" value="1"/>
</dbReference>
<dbReference type="InterPro" id="IPR003594">
    <property type="entry name" value="HATPase_dom"/>
</dbReference>
<dbReference type="InterPro" id="IPR004358">
    <property type="entry name" value="Sig_transdc_His_kin-like_C"/>
</dbReference>
<comment type="subcellular location">
    <subcellularLocation>
        <location evidence="2">Membrane</location>
    </subcellularLocation>
</comment>
<dbReference type="InterPro" id="IPR050351">
    <property type="entry name" value="BphY/WalK/GraS-like"/>
</dbReference>
<evidence type="ECO:0000259" key="10">
    <source>
        <dbReference type="PROSITE" id="PS50109"/>
    </source>
</evidence>
<dbReference type="EC" id="2.7.13.3" evidence="3"/>
<dbReference type="Pfam" id="PF02518">
    <property type="entry name" value="HATPase_c"/>
    <property type="match status" value="1"/>
</dbReference>
<keyword evidence="5" id="KW-0808">Transferase</keyword>
<evidence type="ECO:0000256" key="1">
    <source>
        <dbReference type="ARBA" id="ARBA00000085"/>
    </source>
</evidence>
<dbReference type="GO" id="GO:0005886">
    <property type="term" value="C:plasma membrane"/>
    <property type="evidence" value="ECO:0007669"/>
    <property type="project" value="TreeGrafter"/>
</dbReference>
<organism evidence="11 12">
    <name type="scientific">Clostridium argentinense CDC 2741</name>
    <dbReference type="NCBI Taxonomy" id="1418104"/>
    <lineage>
        <taxon>Bacteria</taxon>
        <taxon>Bacillati</taxon>
        <taxon>Bacillota</taxon>
        <taxon>Clostridia</taxon>
        <taxon>Eubacteriales</taxon>
        <taxon>Clostridiaceae</taxon>
        <taxon>Clostridium</taxon>
    </lineage>
</organism>
<keyword evidence="12" id="KW-1185">Reference proteome</keyword>
<evidence type="ECO:0000256" key="8">
    <source>
        <dbReference type="ARBA" id="ARBA00023136"/>
    </source>
</evidence>
<comment type="caution">
    <text evidence="11">The sequence shown here is derived from an EMBL/GenBank/DDBJ whole genome shotgun (WGS) entry which is preliminary data.</text>
</comment>
<keyword evidence="9" id="KW-0812">Transmembrane</keyword>
<dbReference type="SMART" id="SM00387">
    <property type="entry name" value="HATPase_c"/>
    <property type="match status" value="1"/>
</dbReference>
<dbReference type="PANTHER" id="PTHR45453:SF1">
    <property type="entry name" value="PHOSPHATE REGULON SENSOR PROTEIN PHOR"/>
    <property type="match status" value="1"/>
</dbReference>
<dbReference type="Pfam" id="PF00512">
    <property type="entry name" value="HisKA"/>
    <property type="match status" value="1"/>
</dbReference>
<dbReference type="RefSeq" id="WP_039633842.1">
    <property type="nucleotide sequence ID" value="NZ_AYSO01000017.1"/>
</dbReference>
<dbReference type="GO" id="GO:0000155">
    <property type="term" value="F:phosphorelay sensor kinase activity"/>
    <property type="evidence" value="ECO:0007669"/>
    <property type="project" value="InterPro"/>
</dbReference>
<dbReference type="EMBL" id="AYSO01000017">
    <property type="protein sequence ID" value="KIE46105.1"/>
    <property type="molecule type" value="Genomic_DNA"/>
</dbReference>
<gene>
    <name evidence="11" type="ORF">U732_1911</name>
</gene>
<feature type="transmembrane region" description="Helical" evidence="9">
    <location>
        <begin position="144"/>
        <end position="164"/>
    </location>
</feature>
<dbReference type="STRING" id="29341.RSJ17_15965"/>
<evidence type="ECO:0000256" key="5">
    <source>
        <dbReference type="ARBA" id="ARBA00022679"/>
    </source>
</evidence>
<dbReference type="Proteomes" id="UP000031366">
    <property type="component" value="Unassembled WGS sequence"/>
</dbReference>
<name>A0A0C1UFD0_9CLOT</name>
<dbReference type="PANTHER" id="PTHR45453">
    <property type="entry name" value="PHOSPHATE REGULON SENSOR PROTEIN PHOR"/>
    <property type="match status" value="1"/>
</dbReference>
<sequence length="402" mass="45597">MFDKLKRKFIIINMTLLTVVFIAIFSTIYIMTMISAARQTEFTLNTLMHAPPKPSPNNPAIATSIIVELDKKHNIVDVFSLFDIEKESIEEAISQAIKSKEPSNNLKIEGSSYAFLKQETPRGMKIVFADRSPQQAMAINLLKIFFLVGSISLIVLLLISMYFANRTIKPIKEVFEKQKQFITDASHELKTPLTIIKTNAALVLSNSEETVKSQSKWIGYINSQIDRMSKLIDDMLSLAKLDNPQQKIYFSSFDISKTLENILLSFEAVLYENNIELDFNINKNIFVNGEKESIKKLFNILMDNAIKNTLPKGKVSVNLSCDKSKIEIEIKNTGDGIPKEHIDKIFERFYRVDDSRNRESGGYGLGLSIAKSIVNEHNGNIYVKSNINEYTSFIVELPQSVK</sequence>
<keyword evidence="6 11" id="KW-0418">Kinase</keyword>
<feature type="domain" description="Histidine kinase" evidence="10">
    <location>
        <begin position="184"/>
        <end position="401"/>
    </location>
</feature>
<proteinExistence type="predicted"/>
<evidence type="ECO:0000256" key="7">
    <source>
        <dbReference type="ARBA" id="ARBA00023012"/>
    </source>
</evidence>